<accession>A0A6I2MF25</accession>
<protein>
    <submittedName>
        <fullName evidence="4">Prepilin-type N-terminal cleavage/methylation domain-containing protein</fullName>
    </submittedName>
</protein>
<dbReference type="InterPro" id="IPR012902">
    <property type="entry name" value="N_methyl_site"/>
</dbReference>
<dbReference type="RefSeq" id="WP_154319759.1">
    <property type="nucleotide sequence ID" value="NZ_CAJGAA010000003.1"/>
</dbReference>
<comment type="subcellular location">
    <subcellularLocation>
        <location evidence="1">Cell surface</location>
    </subcellularLocation>
</comment>
<evidence type="ECO:0000313" key="4">
    <source>
        <dbReference type="EMBL" id="MRX56905.1"/>
    </source>
</evidence>
<evidence type="ECO:0000256" key="2">
    <source>
        <dbReference type="ARBA" id="ARBA00023287"/>
    </source>
</evidence>
<dbReference type="GO" id="GO:0009986">
    <property type="term" value="C:cell surface"/>
    <property type="evidence" value="ECO:0007669"/>
    <property type="project" value="UniProtKB-SubCell"/>
</dbReference>
<dbReference type="AlphaFoldDB" id="A0A6I2MF25"/>
<dbReference type="NCBIfam" id="TIGR02532">
    <property type="entry name" value="IV_pilin_GFxxxE"/>
    <property type="match status" value="1"/>
</dbReference>
<evidence type="ECO:0000256" key="1">
    <source>
        <dbReference type="ARBA" id="ARBA00004241"/>
    </source>
</evidence>
<dbReference type="Gene3D" id="3.30.700.10">
    <property type="entry name" value="Glycoprotein, Type 4 Pilin"/>
    <property type="match status" value="1"/>
</dbReference>
<organism evidence="4 5">
    <name type="scientific">Metabacillus idriensis</name>
    <dbReference type="NCBI Taxonomy" id="324768"/>
    <lineage>
        <taxon>Bacteria</taxon>
        <taxon>Bacillati</taxon>
        <taxon>Bacillota</taxon>
        <taxon>Bacilli</taxon>
        <taxon>Bacillales</taxon>
        <taxon>Bacillaceae</taxon>
        <taxon>Metabacillus</taxon>
    </lineage>
</organism>
<keyword evidence="3" id="KW-0472">Membrane</keyword>
<name>A0A6I2MF25_9BACI</name>
<evidence type="ECO:0000256" key="3">
    <source>
        <dbReference type="SAM" id="Phobius"/>
    </source>
</evidence>
<keyword evidence="3" id="KW-0812">Transmembrane</keyword>
<dbReference type="PROSITE" id="PS00409">
    <property type="entry name" value="PROKAR_NTER_METHYL"/>
    <property type="match status" value="1"/>
</dbReference>
<keyword evidence="5" id="KW-1185">Reference proteome</keyword>
<dbReference type="InterPro" id="IPR045584">
    <property type="entry name" value="Pilin-like"/>
</dbReference>
<proteinExistence type="predicted"/>
<evidence type="ECO:0000313" key="5">
    <source>
        <dbReference type="Proteomes" id="UP000441585"/>
    </source>
</evidence>
<reference evidence="4 5" key="1">
    <citation type="submission" date="2019-11" db="EMBL/GenBank/DDBJ databases">
        <title>Bacillus idriensis genome.</title>
        <authorList>
            <person name="Konopka E.N."/>
            <person name="Newman J.D."/>
        </authorList>
    </citation>
    <scope>NUCLEOTIDE SEQUENCE [LARGE SCALE GENOMIC DNA]</scope>
    <source>
        <strain evidence="4 5">DSM 19097</strain>
    </source>
</reference>
<keyword evidence="2" id="KW-0178">Competence</keyword>
<dbReference type="EMBL" id="WKKF01000019">
    <property type="protein sequence ID" value="MRX56905.1"/>
    <property type="molecule type" value="Genomic_DNA"/>
</dbReference>
<keyword evidence="3" id="KW-1133">Transmembrane helix</keyword>
<dbReference type="Proteomes" id="UP000441585">
    <property type="component" value="Unassembled WGS sequence"/>
</dbReference>
<sequence>MLKKMLKNERGLTLIELLAVVVILGIIAAIAVPAIGGVIQKSKEDAALSEASQIIDASKLYVASKNPTSYPVSLVKTSTKNDLAEYLDKPSDFTLTISKNGNQLVYTLTGHKVNSAITDFSTGATEQQIADKLKN</sequence>
<dbReference type="Pfam" id="PF07963">
    <property type="entry name" value="N_methyl"/>
    <property type="match status" value="1"/>
</dbReference>
<feature type="transmembrane region" description="Helical" evidence="3">
    <location>
        <begin position="12"/>
        <end position="35"/>
    </location>
</feature>
<comment type="caution">
    <text evidence="4">The sequence shown here is derived from an EMBL/GenBank/DDBJ whole genome shotgun (WGS) entry which is preliminary data.</text>
</comment>
<gene>
    <name evidence="4" type="ORF">GJU41_23475</name>
</gene>
<dbReference type="SUPFAM" id="SSF54523">
    <property type="entry name" value="Pili subunits"/>
    <property type="match status" value="1"/>
</dbReference>
<dbReference type="GO" id="GO:0030420">
    <property type="term" value="P:establishment of competence for transformation"/>
    <property type="evidence" value="ECO:0007669"/>
    <property type="project" value="UniProtKB-KW"/>
</dbReference>